<dbReference type="GO" id="GO:0000045">
    <property type="term" value="P:autophagosome assembly"/>
    <property type="evidence" value="ECO:0007669"/>
    <property type="project" value="TreeGrafter"/>
</dbReference>
<evidence type="ECO:0000256" key="5">
    <source>
        <dbReference type="SAM" id="MobiDB-lite"/>
    </source>
</evidence>
<dbReference type="SMART" id="SM00220">
    <property type="entry name" value="S_TKc"/>
    <property type="match status" value="1"/>
</dbReference>
<accession>A0A0P7AKX4</accession>
<dbReference type="GO" id="GO:0000422">
    <property type="term" value="P:autophagy of mitochondrion"/>
    <property type="evidence" value="ECO:0007669"/>
    <property type="project" value="TreeGrafter"/>
</dbReference>
<dbReference type="Proteomes" id="UP000050424">
    <property type="component" value="Unassembled WGS sequence"/>
</dbReference>
<dbReference type="EMBL" id="LKCW01000320">
    <property type="protein sequence ID" value="KPM34592.1"/>
    <property type="molecule type" value="Genomic_DNA"/>
</dbReference>
<proteinExistence type="predicted"/>
<dbReference type="GO" id="GO:0034727">
    <property type="term" value="P:piecemeal microautophagy of the nucleus"/>
    <property type="evidence" value="ECO:0007669"/>
    <property type="project" value="TreeGrafter"/>
</dbReference>
<dbReference type="GO" id="GO:0042594">
    <property type="term" value="P:response to starvation"/>
    <property type="evidence" value="ECO:0007669"/>
    <property type="project" value="TreeGrafter"/>
</dbReference>
<dbReference type="InterPro" id="IPR045269">
    <property type="entry name" value="Atg1-like"/>
</dbReference>
<feature type="region of interest" description="Disordered" evidence="5">
    <location>
        <begin position="184"/>
        <end position="233"/>
    </location>
</feature>
<keyword evidence="3" id="KW-0072">Autophagy</keyword>
<keyword evidence="2" id="KW-0813">Transport</keyword>
<evidence type="ECO:0000313" key="8">
    <source>
        <dbReference type="Proteomes" id="UP000050424"/>
    </source>
</evidence>
<dbReference type="GO" id="GO:0061709">
    <property type="term" value="P:reticulophagy"/>
    <property type="evidence" value="ECO:0007669"/>
    <property type="project" value="TreeGrafter"/>
</dbReference>
<gene>
    <name evidence="7" type="ORF">AK830_g11982</name>
</gene>
<organism evidence="7 8">
    <name type="scientific">Neonectria ditissima</name>
    <dbReference type="NCBI Taxonomy" id="78410"/>
    <lineage>
        <taxon>Eukaryota</taxon>
        <taxon>Fungi</taxon>
        <taxon>Dikarya</taxon>
        <taxon>Ascomycota</taxon>
        <taxon>Pezizomycotina</taxon>
        <taxon>Sordariomycetes</taxon>
        <taxon>Hypocreomycetidae</taxon>
        <taxon>Hypocreales</taxon>
        <taxon>Nectriaceae</taxon>
        <taxon>Neonectria</taxon>
    </lineage>
</organism>
<evidence type="ECO:0000256" key="1">
    <source>
        <dbReference type="ARBA" id="ARBA00004623"/>
    </source>
</evidence>
<evidence type="ECO:0000313" key="7">
    <source>
        <dbReference type="EMBL" id="KPM34592.1"/>
    </source>
</evidence>
<dbReference type="GO" id="GO:0005829">
    <property type="term" value="C:cytosol"/>
    <property type="evidence" value="ECO:0007669"/>
    <property type="project" value="TreeGrafter"/>
</dbReference>
<dbReference type="InterPro" id="IPR000719">
    <property type="entry name" value="Prot_kinase_dom"/>
</dbReference>
<evidence type="ECO:0000256" key="3">
    <source>
        <dbReference type="ARBA" id="ARBA00023006"/>
    </source>
</evidence>
<dbReference type="PANTHER" id="PTHR24348">
    <property type="entry name" value="SERINE/THREONINE-PROTEIN KINASE UNC-51-RELATED"/>
    <property type="match status" value="1"/>
</dbReference>
<reference evidence="7 8" key="1">
    <citation type="submission" date="2015-09" db="EMBL/GenBank/DDBJ databases">
        <title>Draft genome of a European isolate of the apple canker pathogen Neonectria ditissima.</title>
        <authorList>
            <person name="Gomez-Cortecero A."/>
            <person name="Harrison R.J."/>
            <person name="Armitage A.D."/>
        </authorList>
    </citation>
    <scope>NUCLEOTIDE SEQUENCE [LARGE SCALE GENOMIC DNA]</scope>
    <source>
        <strain evidence="7 8">R09/05</strain>
    </source>
</reference>
<dbReference type="OrthoDB" id="5089838at2759"/>
<dbReference type="AlphaFoldDB" id="A0A0P7AKX4"/>
<dbReference type="PROSITE" id="PS50011">
    <property type="entry name" value="PROTEIN_KINASE_DOM"/>
    <property type="match status" value="1"/>
</dbReference>
<dbReference type="PANTHER" id="PTHR24348:SF73">
    <property type="entry name" value="SI:CH211-63O20.7"/>
    <property type="match status" value="1"/>
</dbReference>
<dbReference type="GO" id="GO:0010508">
    <property type="term" value="P:positive regulation of autophagy"/>
    <property type="evidence" value="ECO:0007669"/>
    <property type="project" value="TreeGrafter"/>
</dbReference>
<dbReference type="PROSITE" id="PS00108">
    <property type="entry name" value="PROTEIN_KINASE_ST"/>
    <property type="match status" value="1"/>
</dbReference>
<comment type="subcellular location">
    <subcellularLocation>
        <location evidence="1">Preautophagosomal structure membrane</location>
        <topology evidence="1">Peripheral membrane protein</topology>
    </subcellularLocation>
</comment>
<name>A0A0P7AKX4_9HYPO</name>
<dbReference type="SUPFAM" id="SSF56112">
    <property type="entry name" value="Protein kinase-like (PK-like)"/>
    <property type="match status" value="1"/>
</dbReference>
<dbReference type="Pfam" id="PF00069">
    <property type="entry name" value="Pkinase"/>
    <property type="match status" value="1"/>
</dbReference>
<dbReference type="InterPro" id="IPR008271">
    <property type="entry name" value="Ser/Thr_kinase_AS"/>
</dbReference>
<feature type="domain" description="Protein kinase" evidence="6">
    <location>
        <begin position="1"/>
        <end position="190"/>
    </location>
</feature>
<evidence type="ECO:0000259" key="6">
    <source>
        <dbReference type="PROSITE" id="PS50011"/>
    </source>
</evidence>
<keyword evidence="8" id="KW-1185">Reference proteome</keyword>
<protein>
    <recommendedName>
        <fullName evidence="4">Autophagy-related protein 1</fullName>
    </recommendedName>
</protein>
<dbReference type="GO" id="GO:0034045">
    <property type="term" value="C:phagophore assembly site membrane"/>
    <property type="evidence" value="ECO:0007669"/>
    <property type="project" value="UniProtKB-SubCell"/>
</dbReference>
<dbReference type="GO" id="GO:0005524">
    <property type="term" value="F:ATP binding"/>
    <property type="evidence" value="ECO:0007669"/>
    <property type="project" value="InterPro"/>
</dbReference>
<dbReference type="GO" id="GO:0004674">
    <property type="term" value="F:protein serine/threonine kinase activity"/>
    <property type="evidence" value="ECO:0007669"/>
    <property type="project" value="InterPro"/>
</dbReference>
<evidence type="ECO:0000256" key="4">
    <source>
        <dbReference type="ARBA" id="ARBA00030237"/>
    </source>
</evidence>
<dbReference type="STRING" id="78410.A0A0P7AKX4"/>
<comment type="caution">
    <text evidence="7">The sequence shown here is derived from an EMBL/GenBank/DDBJ whole genome shotgun (WGS) entry which is preliminary data.</text>
</comment>
<dbReference type="GO" id="GO:0005776">
    <property type="term" value="C:autophagosome"/>
    <property type="evidence" value="ECO:0007669"/>
    <property type="project" value="TreeGrafter"/>
</dbReference>
<dbReference type="Gene3D" id="1.10.510.10">
    <property type="entry name" value="Transferase(Phosphotransferase) domain 1"/>
    <property type="match status" value="1"/>
</dbReference>
<sequence>MEYIPQSLSPKDLDEKTIPIVLTHVSSALAYMHANGITHRDVKPDNILLQDSRPQVAKLADFGTARHNVREYMDTFTGTRIYMAPEFFDRPLRYTNKVDMFSLGLVALQCLTKWDPQTDETWASGPLDRHEHEQWMRDVIIPCVTDAPSAFQPWLTGMLRKRPKQRWPADKFLSCLWQNRDGLEQEEPRLEGNVGEPGPSEETHAQAREQIASKSKKRPASTLSENSPGLRWG</sequence>
<evidence type="ECO:0000256" key="2">
    <source>
        <dbReference type="ARBA" id="ARBA00022448"/>
    </source>
</evidence>
<dbReference type="InterPro" id="IPR011009">
    <property type="entry name" value="Kinase-like_dom_sf"/>
</dbReference>